<protein>
    <submittedName>
        <fullName evidence="1">Uncharacterized protein</fullName>
    </submittedName>
</protein>
<gene>
    <name evidence="1" type="ORF">AAAT87_13240</name>
</gene>
<dbReference type="RefSeq" id="WP_349226663.1">
    <property type="nucleotide sequence ID" value="NZ_JBBNFG020000051.1"/>
</dbReference>
<name>A0ABV1G1I7_9BACT</name>
<proteinExistence type="predicted"/>
<dbReference type="EMBL" id="JBBNGE010000060">
    <property type="protein sequence ID" value="MEQ2509214.1"/>
    <property type="molecule type" value="Genomic_DNA"/>
</dbReference>
<evidence type="ECO:0000313" key="2">
    <source>
        <dbReference type="Proteomes" id="UP001465717"/>
    </source>
</evidence>
<reference evidence="1 2" key="1">
    <citation type="submission" date="2024-04" db="EMBL/GenBank/DDBJ databases">
        <title>Human intestinal bacterial collection.</title>
        <authorList>
            <person name="Pauvert C."/>
            <person name="Hitch T.C.A."/>
            <person name="Clavel T."/>
        </authorList>
    </citation>
    <scope>NUCLEOTIDE SEQUENCE [LARGE SCALE GENOMIC DNA]</scope>
    <source>
        <strain evidence="1 2">CLA-AA-H174</strain>
    </source>
</reference>
<organism evidence="1 2">
    <name type="scientific">Segatella sinensis</name>
    <dbReference type="NCBI Taxonomy" id="3085167"/>
    <lineage>
        <taxon>Bacteria</taxon>
        <taxon>Pseudomonadati</taxon>
        <taxon>Bacteroidota</taxon>
        <taxon>Bacteroidia</taxon>
        <taxon>Bacteroidales</taxon>
        <taxon>Prevotellaceae</taxon>
        <taxon>Segatella</taxon>
    </lineage>
</organism>
<keyword evidence="2" id="KW-1185">Reference proteome</keyword>
<comment type="caution">
    <text evidence="1">The sequence shown here is derived from an EMBL/GenBank/DDBJ whole genome shotgun (WGS) entry which is preliminary data.</text>
</comment>
<accession>A0ABV1G1I7</accession>
<dbReference type="Proteomes" id="UP001465717">
    <property type="component" value="Unassembled WGS sequence"/>
</dbReference>
<sequence length="49" mass="5736">MMTEVMIQDMEDDAAWLSTLHGEEVMKEAAVPRKIVAEYFFLWRNCSVI</sequence>
<evidence type="ECO:0000313" key="1">
    <source>
        <dbReference type="EMBL" id="MEQ2509214.1"/>
    </source>
</evidence>